<dbReference type="AlphaFoldDB" id="A0A5N5QTR1"/>
<evidence type="ECO:0000256" key="1">
    <source>
        <dbReference type="ARBA" id="ARBA00004173"/>
    </source>
</evidence>
<keyword evidence="3" id="KW-0809">Transit peptide</keyword>
<dbReference type="PANTHER" id="PTHR39150:SF1">
    <property type="entry name" value="LARGE RIBOSOMAL SUBUNIT PROTEIN ML40"/>
    <property type="match status" value="1"/>
</dbReference>
<dbReference type="InterPro" id="IPR019192">
    <property type="entry name" value="Ribosomal_mL40"/>
</dbReference>
<dbReference type="Pfam" id="PF09812">
    <property type="entry name" value="MRP-L28"/>
    <property type="match status" value="1"/>
</dbReference>
<evidence type="ECO:0000313" key="8">
    <source>
        <dbReference type="EMBL" id="KAB5595019.1"/>
    </source>
</evidence>
<dbReference type="Gene3D" id="6.10.250.3440">
    <property type="match status" value="1"/>
</dbReference>
<reference evidence="8 9" key="1">
    <citation type="journal article" date="2019" name="Fungal Biol. Biotechnol.">
        <title>Draft genome sequence of fastidious pathogen Ceratobasidium theobromae, which causes vascular-streak dieback in Theobroma cacao.</title>
        <authorList>
            <person name="Ali S.S."/>
            <person name="Asman A."/>
            <person name="Shao J."/>
            <person name="Firmansyah A.P."/>
            <person name="Susilo A.W."/>
            <person name="Rosmana A."/>
            <person name="McMahon P."/>
            <person name="Junaid M."/>
            <person name="Guest D."/>
            <person name="Kheng T.Y."/>
            <person name="Meinhardt L.W."/>
            <person name="Bailey B.A."/>
        </authorList>
    </citation>
    <scope>NUCLEOTIDE SEQUENCE [LARGE SCALE GENOMIC DNA]</scope>
    <source>
        <strain evidence="8 9">CT2</strain>
    </source>
</reference>
<keyword evidence="6" id="KW-0687">Ribonucleoprotein</keyword>
<dbReference type="Proteomes" id="UP000383932">
    <property type="component" value="Unassembled WGS sequence"/>
</dbReference>
<organism evidence="8 9">
    <name type="scientific">Ceratobasidium theobromae</name>
    <dbReference type="NCBI Taxonomy" id="1582974"/>
    <lineage>
        <taxon>Eukaryota</taxon>
        <taxon>Fungi</taxon>
        <taxon>Dikarya</taxon>
        <taxon>Basidiomycota</taxon>
        <taxon>Agaricomycotina</taxon>
        <taxon>Agaricomycetes</taxon>
        <taxon>Cantharellales</taxon>
        <taxon>Ceratobasidiaceae</taxon>
        <taxon>Ceratobasidium</taxon>
    </lineage>
</organism>
<comment type="similarity">
    <text evidence="2">Belongs to the mitochondrion-specific ribosomal protein mL40 family.</text>
</comment>
<name>A0A5N5QTR1_9AGAM</name>
<dbReference type="GO" id="GO:0005739">
    <property type="term" value="C:mitochondrion"/>
    <property type="evidence" value="ECO:0007669"/>
    <property type="project" value="UniProtKB-SubCell"/>
</dbReference>
<keyword evidence="4" id="KW-0689">Ribosomal protein</keyword>
<comment type="caution">
    <text evidence="8">The sequence shown here is derived from an EMBL/GenBank/DDBJ whole genome shotgun (WGS) entry which is preliminary data.</text>
</comment>
<dbReference type="EMBL" id="SSOP01000013">
    <property type="protein sequence ID" value="KAB5595019.1"/>
    <property type="molecule type" value="Genomic_DNA"/>
</dbReference>
<comment type="subcellular location">
    <subcellularLocation>
        <location evidence="1">Mitochondrion</location>
    </subcellularLocation>
</comment>
<keyword evidence="9" id="KW-1185">Reference proteome</keyword>
<evidence type="ECO:0000256" key="4">
    <source>
        <dbReference type="ARBA" id="ARBA00022980"/>
    </source>
</evidence>
<dbReference type="GO" id="GO:0005840">
    <property type="term" value="C:ribosome"/>
    <property type="evidence" value="ECO:0007669"/>
    <property type="project" value="UniProtKB-KW"/>
</dbReference>
<dbReference type="OrthoDB" id="2098203at2759"/>
<accession>A0A5N5QTR1</accession>
<evidence type="ECO:0000256" key="2">
    <source>
        <dbReference type="ARBA" id="ARBA00009360"/>
    </source>
</evidence>
<gene>
    <name evidence="8" type="ORF">CTheo_1480</name>
</gene>
<proteinExistence type="inferred from homology"/>
<evidence type="ECO:0000256" key="5">
    <source>
        <dbReference type="ARBA" id="ARBA00023128"/>
    </source>
</evidence>
<dbReference type="GO" id="GO:0032543">
    <property type="term" value="P:mitochondrial translation"/>
    <property type="evidence" value="ECO:0007669"/>
    <property type="project" value="InterPro"/>
</dbReference>
<dbReference type="GO" id="GO:0003735">
    <property type="term" value="F:structural constituent of ribosome"/>
    <property type="evidence" value="ECO:0007669"/>
    <property type="project" value="InterPro"/>
</dbReference>
<dbReference type="PANTHER" id="PTHR39150">
    <property type="entry name" value="54S RIBOSOMAL PROTEIN L28, MITOCHONDRIAL"/>
    <property type="match status" value="1"/>
</dbReference>
<sequence length="200" mass="22764">MPRPSSTLLTHLLLKPKLKPAATFTICRSYAIAPSGKAGRPEAAPADPRNDIIRRTLFPERTSDIHGAESSPTGVHRPDVEQVLELAIPSAEAHETIERAWKLHKREMRLAREDELKRKYASMLRAVEVLKELDPVSYAEACRGVDSRRLSEQDRERMKAMKRGARKKAESRIEGLFPREMRIPTDTPRRDGWNHGWTAL</sequence>
<dbReference type="GO" id="GO:1990904">
    <property type="term" value="C:ribonucleoprotein complex"/>
    <property type="evidence" value="ECO:0007669"/>
    <property type="project" value="UniProtKB-KW"/>
</dbReference>
<keyword evidence="5" id="KW-0496">Mitochondrion</keyword>
<evidence type="ECO:0000313" key="9">
    <source>
        <dbReference type="Proteomes" id="UP000383932"/>
    </source>
</evidence>
<dbReference type="InterPro" id="IPR042831">
    <property type="entry name" value="Ribosomal_mL40_fung"/>
</dbReference>
<evidence type="ECO:0000256" key="6">
    <source>
        <dbReference type="ARBA" id="ARBA00023274"/>
    </source>
</evidence>
<evidence type="ECO:0000256" key="3">
    <source>
        <dbReference type="ARBA" id="ARBA00022946"/>
    </source>
</evidence>
<evidence type="ECO:0000256" key="7">
    <source>
        <dbReference type="ARBA" id="ARBA00035192"/>
    </source>
</evidence>
<protein>
    <recommendedName>
        <fullName evidence="7">Large ribosomal subunit protein mL40</fullName>
    </recommendedName>
</protein>